<reference evidence="7 8" key="1">
    <citation type="journal article" date="2016" name="Front. Microbiol.">
        <title>Genomic Resource of Rice Seed Associated Bacteria.</title>
        <authorList>
            <person name="Midha S."/>
            <person name="Bansal K."/>
            <person name="Sharma S."/>
            <person name="Kumar N."/>
            <person name="Patil P.P."/>
            <person name="Chaudhry V."/>
            <person name="Patil P.B."/>
        </authorList>
    </citation>
    <scope>NUCLEOTIDE SEQUENCE [LARGE SCALE GENOMIC DNA]</scope>
    <source>
        <strain evidence="7 8">NS258</strain>
    </source>
</reference>
<dbReference type="PRINTS" id="PR00420">
    <property type="entry name" value="RNGMNOXGNASE"/>
</dbReference>
<proteinExistence type="predicted"/>
<name>A0A147J426_9SPHN</name>
<evidence type="ECO:0000256" key="1">
    <source>
        <dbReference type="ARBA" id="ARBA00001974"/>
    </source>
</evidence>
<evidence type="ECO:0000256" key="5">
    <source>
        <dbReference type="ARBA" id="ARBA00023033"/>
    </source>
</evidence>
<dbReference type="EMBL" id="LDTC01000221">
    <property type="protein sequence ID" value="KTW05124.1"/>
    <property type="molecule type" value="Genomic_DNA"/>
</dbReference>
<keyword evidence="5" id="KW-0503">Monooxygenase</keyword>
<dbReference type="GO" id="GO:0004497">
    <property type="term" value="F:monooxygenase activity"/>
    <property type="evidence" value="ECO:0007669"/>
    <property type="project" value="UniProtKB-KW"/>
</dbReference>
<dbReference type="GO" id="GO:0071949">
    <property type="term" value="F:FAD binding"/>
    <property type="evidence" value="ECO:0007669"/>
    <property type="project" value="InterPro"/>
</dbReference>
<evidence type="ECO:0000259" key="6">
    <source>
        <dbReference type="Pfam" id="PF01494"/>
    </source>
</evidence>
<feature type="domain" description="FAD-binding" evidence="6">
    <location>
        <begin position="19"/>
        <end position="83"/>
    </location>
</feature>
<sequence>VAAGDVERRWGLFVAPPLRHWHRGPVVLIGDAVHAMLPHHGQGANTTIEDAITLATMLDGLTSSNRDARFAAYQKERALRTRLIQRSSWDANRALHTDAGLPDATRHRAMHRFPERYGWIHKFDASARLSGVPASRAMGN</sequence>
<comment type="cofactor">
    <cofactor evidence="1">
        <name>FAD</name>
        <dbReference type="ChEBI" id="CHEBI:57692"/>
    </cofactor>
</comment>
<keyword evidence="2" id="KW-0285">Flavoprotein</keyword>
<protein>
    <recommendedName>
        <fullName evidence="6">FAD-binding domain-containing protein</fullName>
    </recommendedName>
</protein>
<dbReference type="Proteomes" id="UP000074410">
    <property type="component" value="Unassembled WGS sequence"/>
</dbReference>
<dbReference type="InterPro" id="IPR050493">
    <property type="entry name" value="FAD-dep_Monooxygenase_BioMet"/>
</dbReference>
<evidence type="ECO:0000256" key="2">
    <source>
        <dbReference type="ARBA" id="ARBA00022630"/>
    </source>
</evidence>
<dbReference type="PANTHER" id="PTHR13789:SF318">
    <property type="entry name" value="GERANYLGERANYL DIPHOSPHATE REDUCTASE"/>
    <property type="match status" value="1"/>
</dbReference>
<accession>A0A147J426</accession>
<comment type="caution">
    <text evidence="7">The sequence shown here is derived from an EMBL/GenBank/DDBJ whole genome shotgun (WGS) entry which is preliminary data.</text>
</comment>
<evidence type="ECO:0000313" key="7">
    <source>
        <dbReference type="EMBL" id="KTW05124.1"/>
    </source>
</evidence>
<organism evidence="7 8">
    <name type="scientific">Sphingomonas sanguinis</name>
    <dbReference type="NCBI Taxonomy" id="33051"/>
    <lineage>
        <taxon>Bacteria</taxon>
        <taxon>Pseudomonadati</taxon>
        <taxon>Pseudomonadota</taxon>
        <taxon>Alphaproteobacteria</taxon>
        <taxon>Sphingomonadales</taxon>
        <taxon>Sphingomonadaceae</taxon>
        <taxon>Sphingomonas</taxon>
    </lineage>
</organism>
<gene>
    <name evidence="7" type="ORF">NS258_17535</name>
</gene>
<dbReference type="PATRIC" id="fig|33051.5.peg.1491"/>
<dbReference type="InterPro" id="IPR036188">
    <property type="entry name" value="FAD/NAD-bd_sf"/>
</dbReference>
<evidence type="ECO:0000313" key="8">
    <source>
        <dbReference type="Proteomes" id="UP000074410"/>
    </source>
</evidence>
<dbReference type="Gene3D" id="3.50.50.60">
    <property type="entry name" value="FAD/NAD(P)-binding domain"/>
    <property type="match status" value="1"/>
</dbReference>
<dbReference type="SUPFAM" id="SSF51905">
    <property type="entry name" value="FAD/NAD(P)-binding domain"/>
    <property type="match status" value="1"/>
</dbReference>
<evidence type="ECO:0000256" key="4">
    <source>
        <dbReference type="ARBA" id="ARBA00023002"/>
    </source>
</evidence>
<dbReference type="AlphaFoldDB" id="A0A147J426"/>
<dbReference type="Pfam" id="PF01494">
    <property type="entry name" value="FAD_binding_3"/>
    <property type="match status" value="1"/>
</dbReference>
<keyword evidence="4" id="KW-0560">Oxidoreductase</keyword>
<dbReference type="RefSeq" id="WP_193754722.1">
    <property type="nucleotide sequence ID" value="NZ_LDTC01000221.1"/>
</dbReference>
<dbReference type="InterPro" id="IPR002938">
    <property type="entry name" value="FAD-bd"/>
</dbReference>
<feature type="non-terminal residue" evidence="7">
    <location>
        <position position="1"/>
    </location>
</feature>
<dbReference type="PANTHER" id="PTHR13789">
    <property type="entry name" value="MONOOXYGENASE"/>
    <property type="match status" value="1"/>
</dbReference>
<evidence type="ECO:0000256" key="3">
    <source>
        <dbReference type="ARBA" id="ARBA00022827"/>
    </source>
</evidence>
<keyword evidence="3" id="KW-0274">FAD</keyword>